<evidence type="ECO:0000313" key="3">
    <source>
        <dbReference type="Proteomes" id="UP000198885"/>
    </source>
</evidence>
<proteinExistence type="predicted"/>
<dbReference type="InterPro" id="IPR047951">
    <property type="entry name" value="Transpos_ISL3"/>
</dbReference>
<gene>
    <name evidence="2" type="ORF">SAMN04490244_10425</name>
</gene>
<sequence>MLAGNGKCPPARRIAQLMTSARNHLSKADAVLVAQVEAALPALAATRLLVDRFVAMVRNGTSGDLAAWLNEAAASEIASFTRGLVADQAAVVAALTEPWSNGQTEGQINRLKTLKRQMYGRANIELLKARLVATS</sequence>
<dbReference type="Pfam" id="PF01610">
    <property type="entry name" value="DDE_Tnp_ISL3"/>
    <property type="match status" value="1"/>
</dbReference>
<dbReference type="STRING" id="641238.SAMN04490244_10425"/>
<dbReference type="EMBL" id="FOGU01000004">
    <property type="protein sequence ID" value="SER93532.1"/>
    <property type="molecule type" value="Genomic_DNA"/>
</dbReference>
<evidence type="ECO:0000259" key="1">
    <source>
        <dbReference type="Pfam" id="PF01610"/>
    </source>
</evidence>
<feature type="domain" description="Transposase IS204/IS1001/IS1096/IS1165 DDE" evidence="1">
    <location>
        <begin position="16"/>
        <end position="130"/>
    </location>
</feature>
<name>A0A1H9T8I4_9RHOB</name>
<dbReference type="InterPro" id="IPR002560">
    <property type="entry name" value="Transposase_DDE"/>
</dbReference>
<dbReference type="PANTHER" id="PTHR33498">
    <property type="entry name" value="TRANSPOSASE FOR INSERTION SEQUENCE ELEMENT IS1557"/>
    <property type="match status" value="1"/>
</dbReference>
<dbReference type="PANTHER" id="PTHR33498:SF1">
    <property type="entry name" value="TRANSPOSASE FOR INSERTION SEQUENCE ELEMENT IS1557"/>
    <property type="match status" value="1"/>
</dbReference>
<reference evidence="2 3" key="1">
    <citation type="submission" date="2016-10" db="EMBL/GenBank/DDBJ databases">
        <authorList>
            <person name="de Groot N.N."/>
        </authorList>
    </citation>
    <scope>NUCLEOTIDE SEQUENCE [LARGE SCALE GENOMIC DNA]</scope>
    <source>
        <strain evidence="2 3">DSM 23042</strain>
    </source>
</reference>
<dbReference type="AlphaFoldDB" id="A0A1H9T8I4"/>
<keyword evidence="3" id="KW-1185">Reference proteome</keyword>
<evidence type="ECO:0000313" key="2">
    <source>
        <dbReference type="EMBL" id="SER93532.1"/>
    </source>
</evidence>
<dbReference type="Proteomes" id="UP000198885">
    <property type="component" value="Unassembled WGS sequence"/>
</dbReference>
<accession>A0A1H9T8I4</accession>
<protein>
    <submittedName>
        <fullName evidence="2">Transposase</fullName>
    </submittedName>
</protein>
<organism evidence="2 3">
    <name type="scientific">Tranquillimonas rosea</name>
    <dbReference type="NCBI Taxonomy" id="641238"/>
    <lineage>
        <taxon>Bacteria</taxon>
        <taxon>Pseudomonadati</taxon>
        <taxon>Pseudomonadota</taxon>
        <taxon>Alphaproteobacteria</taxon>
        <taxon>Rhodobacterales</taxon>
        <taxon>Roseobacteraceae</taxon>
        <taxon>Tranquillimonas</taxon>
    </lineage>
</organism>